<organism evidence="3 4">
    <name type="scientific">Diplocloster agilis</name>
    <dbReference type="NCBI Taxonomy" id="2850323"/>
    <lineage>
        <taxon>Bacteria</taxon>
        <taxon>Bacillati</taxon>
        <taxon>Bacillota</taxon>
        <taxon>Clostridia</taxon>
        <taxon>Lachnospirales</taxon>
        <taxon>Lachnospiraceae</taxon>
        <taxon>Diplocloster</taxon>
    </lineage>
</organism>
<dbReference type="GO" id="GO:0008237">
    <property type="term" value="F:metallopeptidase activity"/>
    <property type="evidence" value="ECO:0007669"/>
    <property type="project" value="UniProtKB-KW"/>
</dbReference>
<feature type="transmembrane region" description="Helical" evidence="1">
    <location>
        <begin position="157"/>
        <end position="173"/>
    </location>
</feature>
<keyword evidence="1" id="KW-0812">Transmembrane</keyword>
<dbReference type="Pfam" id="PF02517">
    <property type="entry name" value="Rce1-like"/>
    <property type="match status" value="1"/>
</dbReference>
<keyword evidence="1" id="KW-1133">Transmembrane helix</keyword>
<dbReference type="InterPro" id="IPR042150">
    <property type="entry name" value="MmRce1-like"/>
</dbReference>
<sequence length="293" mass="32200">MITYALEILVIGSMVSSIQSSSAVSLLVSAMMFIPAVCVLLTRLITKEGFRDAWILPNFRGHIRYYVMGWFLPVILTVLGSVVYFLIYPDRFDPNLGYMMETYQAMGINLPLEAIKTNMLVQIGIGVVIGPILNIFTCIGEEWGWRGYLVPKLAERFRILPTLLISGVIWGLWHAPLTVMGHNYGFGYTGYPITGILAMCGFCIIMGTLLSFLSLKTRSCVPAAIAHGSLNGFASIGIYFLTGTDVYNPFVGPAPTGIIGGSVFILTAVILAAAMIRQEKKNRLVAKAKDLYY</sequence>
<dbReference type="PANTHER" id="PTHR35797">
    <property type="entry name" value="PROTEASE-RELATED"/>
    <property type="match status" value="1"/>
</dbReference>
<comment type="caution">
    <text evidence="3">The sequence shown here is derived from an EMBL/GenBank/DDBJ whole genome shotgun (WGS) entry which is preliminary data.</text>
</comment>
<dbReference type="InterPro" id="IPR003675">
    <property type="entry name" value="Rce1/LyrA-like_dom"/>
</dbReference>
<gene>
    <name evidence="3" type="ORF">KTH89_04475</name>
</gene>
<feature type="domain" description="CAAX prenyl protease 2/Lysostaphin resistance protein A-like" evidence="2">
    <location>
        <begin position="128"/>
        <end position="232"/>
    </location>
</feature>
<proteinExistence type="predicted"/>
<feature type="transmembrane region" description="Helical" evidence="1">
    <location>
        <begin position="119"/>
        <end position="136"/>
    </location>
</feature>
<keyword evidence="4" id="KW-1185">Reference proteome</keyword>
<dbReference type="AlphaFoldDB" id="A0A949NH82"/>
<keyword evidence="3" id="KW-0378">Hydrolase</keyword>
<evidence type="ECO:0000313" key="4">
    <source>
        <dbReference type="Proteomes" id="UP000712157"/>
    </source>
</evidence>
<evidence type="ECO:0000256" key="1">
    <source>
        <dbReference type="SAM" id="Phobius"/>
    </source>
</evidence>
<name>A0A949NH82_9FIRM</name>
<evidence type="ECO:0000313" key="3">
    <source>
        <dbReference type="EMBL" id="MBU9735780.1"/>
    </source>
</evidence>
<keyword evidence="1" id="KW-0472">Membrane</keyword>
<accession>A0A949NH82</accession>
<protein>
    <submittedName>
        <fullName evidence="3">CPBP family intramembrane metalloprotease</fullName>
    </submittedName>
</protein>
<keyword evidence="3" id="KW-0482">Metalloprotease</keyword>
<feature type="transmembrane region" description="Helical" evidence="1">
    <location>
        <begin position="23"/>
        <end position="45"/>
    </location>
</feature>
<feature type="transmembrane region" description="Helical" evidence="1">
    <location>
        <begin position="220"/>
        <end position="242"/>
    </location>
</feature>
<feature type="transmembrane region" description="Helical" evidence="1">
    <location>
        <begin position="254"/>
        <end position="276"/>
    </location>
</feature>
<dbReference type="Proteomes" id="UP000712157">
    <property type="component" value="Unassembled WGS sequence"/>
</dbReference>
<dbReference type="PANTHER" id="PTHR35797:SF1">
    <property type="entry name" value="PROTEASE"/>
    <property type="match status" value="1"/>
</dbReference>
<keyword evidence="3" id="KW-0645">Protease</keyword>
<dbReference type="GO" id="GO:0004175">
    <property type="term" value="F:endopeptidase activity"/>
    <property type="evidence" value="ECO:0007669"/>
    <property type="project" value="UniProtKB-ARBA"/>
</dbReference>
<evidence type="ECO:0000259" key="2">
    <source>
        <dbReference type="Pfam" id="PF02517"/>
    </source>
</evidence>
<dbReference type="GO" id="GO:0080120">
    <property type="term" value="P:CAAX-box protein maturation"/>
    <property type="evidence" value="ECO:0007669"/>
    <property type="project" value="UniProtKB-ARBA"/>
</dbReference>
<feature type="transmembrane region" description="Helical" evidence="1">
    <location>
        <begin position="65"/>
        <end position="87"/>
    </location>
</feature>
<reference evidence="3" key="1">
    <citation type="submission" date="2021-06" db="EMBL/GenBank/DDBJ databases">
        <title>Description of novel taxa of the family Lachnospiraceae.</title>
        <authorList>
            <person name="Chaplin A.V."/>
            <person name="Sokolova S.R."/>
            <person name="Pikina A.P."/>
            <person name="Korzhanova M."/>
            <person name="Belova V."/>
            <person name="Korostin D."/>
            <person name="Efimov B.A."/>
        </authorList>
    </citation>
    <scope>NUCLEOTIDE SEQUENCE</scope>
    <source>
        <strain evidence="3">ASD5720</strain>
    </source>
</reference>
<dbReference type="RefSeq" id="WP_238723793.1">
    <property type="nucleotide sequence ID" value="NZ_JAHQCY010000004.1"/>
</dbReference>
<feature type="transmembrane region" description="Helical" evidence="1">
    <location>
        <begin position="193"/>
        <end position="213"/>
    </location>
</feature>
<dbReference type="EMBL" id="JAHQCW010000005">
    <property type="protein sequence ID" value="MBU9735780.1"/>
    <property type="molecule type" value="Genomic_DNA"/>
</dbReference>